<keyword evidence="3" id="KW-1185">Reference proteome</keyword>
<comment type="caution">
    <text evidence="2">The sequence shown here is derived from an EMBL/GenBank/DDBJ whole genome shotgun (WGS) entry which is preliminary data.</text>
</comment>
<feature type="domain" description="HD-GYP" evidence="1">
    <location>
        <begin position="1"/>
        <end position="194"/>
    </location>
</feature>
<name>A0A417YPP8_9BACI</name>
<dbReference type="SMART" id="SM00471">
    <property type="entry name" value="HDc"/>
    <property type="match status" value="1"/>
</dbReference>
<evidence type="ECO:0000313" key="3">
    <source>
        <dbReference type="Proteomes" id="UP000284416"/>
    </source>
</evidence>
<organism evidence="2 3">
    <name type="scientific">Neobacillus notoginsengisoli</name>
    <dbReference type="NCBI Taxonomy" id="1578198"/>
    <lineage>
        <taxon>Bacteria</taxon>
        <taxon>Bacillati</taxon>
        <taxon>Bacillota</taxon>
        <taxon>Bacilli</taxon>
        <taxon>Bacillales</taxon>
        <taxon>Bacillaceae</taxon>
        <taxon>Neobacillus</taxon>
    </lineage>
</organism>
<dbReference type="AlphaFoldDB" id="A0A417YPP8"/>
<dbReference type="CDD" id="cd00077">
    <property type="entry name" value="HDc"/>
    <property type="match status" value="1"/>
</dbReference>
<proteinExistence type="predicted"/>
<dbReference type="InterPro" id="IPR037522">
    <property type="entry name" value="HD_GYP_dom"/>
</dbReference>
<dbReference type="RefSeq" id="WP_118922966.1">
    <property type="nucleotide sequence ID" value="NZ_QWEG01000012.1"/>
</dbReference>
<accession>A0A417YPP8</accession>
<protein>
    <submittedName>
        <fullName evidence="2">HD domain-containing protein</fullName>
    </submittedName>
</protein>
<dbReference type="EMBL" id="QWEG01000012">
    <property type="protein sequence ID" value="RHW35965.1"/>
    <property type="molecule type" value="Genomic_DNA"/>
</dbReference>
<gene>
    <name evidence="2" type="ORF">D1B31_17900</name>
</gene>
<dbReference type="Pfam" id="PF13487">
    <property type="entry name" value="HD_5"/>
    <property type="match status" value="1"/>
</dbReference>
<dbReference type="PANTHER" id="PTHR43155">
    <property type="entry name" value="CYCLIC DI-GMP PHOSPHODIESTERASE PA4108-RELATED"/>
    <property type="match status" value="1"/>
</dbReference>
<dbReference type="SUPFAM" id="SSF109604">
    <property type="entry name" value="HD-domain/PDEase-like"/>
    <property type="match status" value="1"/>
</dbReference>
<evidence type="ECO:0000259" key="1">
    <source>
        <dbReference type="PROSITE" id="PS51832"/>
    </source>
</evidence>
<dbReference type="Proteomes" id="UP000284416">
    <property type="component" value="Unassembled WGS sequence"/>
</dbReference>
<dbReference type="Gene3D" id="1.10.3210.10">
    <property type="entry name" value="Hypothetical protein af1432"/>
    <property type="match status" value="1"/>
</dbReference>
<reference evidence="2 3" key="1">
    <citation type="journal article" date="2017" name="Int. J. Syst. Evol. Microbiol.">
        <title>Bacillus notoginsengisoli sp. nov., a novel bacterium isolated from the rhizosphere of Panax notoginseng.</title>
        <authorList>
            <person name="Zhang M.Y."/>
            <person name="Cheng J."/>
            <person name="Cai Y."/>
            <person name="Zhang T.Y."/>
            <person name="Wu Y.Y."/>
            <person name="Manikprabhu D."/>
            <person name="Li W.J."/>
            <person name="Zhang Y.X."/>
        </authorList>
    </citation>
    <scope>NUCLEOTIDE SEQUENCE [LARGE SCALE GENOMIC DNA]</scope>
    <source>
        <strain evidence="2 3">JCM 30743</strain>
    </source>
</reference>
<dbReference type="PROSITE" id="PS51832">
    <property type="entry name" value="HD_GYP"/>
    <property type="match status" value="1"/>
</dbReference>
<sequence length="194" mass="22844">MKELHFTDTYEIVGKLFKHCLSSYRHSQRVGDELYRFANYLKMSDLDLIYLVGLTHDIGKLHIPETLLNKKERLTLEEFERIKLHTEYGQEIIKGIKELPDEFSSIVKFHHENYDGTGYYGQSGKDIPLLARMIRIIDSYDTMLHGRIYQTSKTQFDVITEICSLSGKHYDPELTAEYKDFLNERYYLNQKTGS</sequence>
<dbReference type="OrthoDB" id="9759601at2"/>
<evidence type="ECO:0000313" key="2">
    <source>
        <dbReference type="EMBL" id="RHW35965.1"/>
    </source>
</evidence>
<dbReference type="InterPro" id="IPR003607">
    <property type="entry name" value="HD/PDEase_dom"/>
</dbReference>